<comment type="similarity">
    <text evidence="1">Belongs to the AHA1 family.</text>
</comment>
<dbReference type="GO" id="GO:0001671">
    <property type="term" value="F:ATPase activator activity"/>
    <property type="evidence" value="ECO:0007669"/>
    <property type="project" value="InterPro"/>
</dbReference>
<organism evidence="4 5">
    <name type="scientific">Apium graveolens</name>
    <name type="common">Celery</name>
    <dbReference type="NCBI Taxonomy" id="4045"/>
    <lineage>
        <taxon>Eukaryota</taxon>
        <taxon>Viridiplantae</taxon>
        <taxon>Streptophyta</taxon>
        <taxon>Embryophyta</taxon>
        <taxon>Tracheophyta</taxon>
        <taxon>Spermatophyta</taxon>
        <taxon>Magnoliopsida</taxon>
        <taxon>eudicotyledons</taxon>
        <taxon>Gunneridae</taxon>
        <taxon>Pentapetalae</taxon>
        <taxon>asterids</taxon>
        <taxon>campanulids</taxon>
        <taxon>Apiales</taxon>
        <taxon>Apiaceae</taxon>
        <taxon>Apioideae</taxon>
        <taxon>apioid superclade</taxon>
        <taxon>Apieae</taxon>
        <taxon>Apium</taxon>
    </lineage>
</organism>
<reference evidence="4" key="1">
    <citation type="submission" date="2020-01" db="EMBL/GenBank/DDBJ databases">
        <title>The Celery Genome Sequence Reveals Sequential Paleo-tetraploidization, Resistance Gene Elimination, Karyotype Evolution, and Functional Innovation in Apiales.</title>
        <authorList>
            <person name="Song X."/>
        </authorList>
    </citation>
    <scope>NUCLEOTIDE SEQUENCE</scope>
    <source>
        <tissue evidence="4">Leaf</tissue>
    </source>
</reference>
<dbReference type="AlphaFoldDB" id="A0A6L5BB26"/>
<protein>
    <recommendedName>
        <fullName evidence="3">Activator of Hsp90 ATPase AHSA1-like N-terminal domain-containing protein</fullName>
    </recommendedName>
</protein>
<sequence length="149" mass="16634">MFQSSGSGGQPVASGRGKKKTKGKEAGTWEEKDLNGWATHKIKELLGSTTLEFSGGRAEIVEVSKCSGDAFLVTVRNKKRVGYTYELTIIVKGEWVIGDEKKKVKGHLDVPEFTFGELDDLQVFHLCNRHIHTTQEKKNIMKGFGDKYE</sequence>
<evidence type="ECO:0000256" key="2">
    <source>
        <dbReference type="SAM" id="MobiDB-lite"/>
    </source>
</evidence>
<dbReference type="Proteomes" id="UP000593563">
    <property type="component" value="Unassembled WGS sequence"/>
</dbReference>
<dbReference type="InterPro" id="IPR015310">
    <property type="entry name" value="AHSA1-like_N"/>
</dbReference>
<dbReference type="InterPro" id="IPR036338">
    <property type="entry name" value="Aha1"/>
</dbReference>
<dbReference type="SUPFAM" id="SSF103111">
    <property type="entry name" value="Activator of Hsp90 ATPase, Aha1"/>
    <property type="match status" value="1"/>
</dbReference>
<gene>
    <name evidence="4" type="ORF">AG4045_014383</name>
</gene>
<comment type="caution">
    <text evidence="4">The sequence shown here is derived from an EMBL/GenBank/DDBJ whole genome shotgun (WGS) entry which is preliminary data.</text>
</comment>
<accession>A0A6L5BB26</accession>
<evidence type="ECO:0000259" key="3">
    <source>
        <dbReference type="SMART" id="SM01000"/>
    </source>
</evidence>
<dbReference type="GO" id="GO:0005829">
    <property type="term" value="C:cytosol"/>
    <property type="evidence" value="ECO:0007669"/>
    <property type="project" value="TreeGrafter"/>
</dbReference>
<dbReference type="PANTHER" id="PTHR13009">
    <property type="entry name" value="HEAT SHOCK PROTEIN 90 HSP90 CO-CHAPERONE AHA-1"/>
    <property type="match status" value="1"/>
</dbReference>
<dbReference type="Gene3D" id="3.15.10.20">
    <property type="entry name" value="Activator of Hsp90 ATPase Aha1, N-terminal domain"/>
    <property type="match status" value="1"/>
</dbReference>
<dbReference type="SMART" id="SM01000">
    <property type="entry name" value="Aha1_N"/>
    <property type="match status" value="1"/>
</dbReference>
<feature type="region of interest" description="Disordered" evidence="2">
    <location>
        <begin position="1"/>
        <end position="32"/>
    </location>
</feature>
<name>A0A6L5BB26_APIGR</name>
<dbReference type="Pfam" id="PF09229">
    <property type="entry name" value="Aha1_N"/>
    <property type="match status" value="1"/>
</dbReference>
<dbReference type="EMBL" id="WRXP01000153">
    <property type="protein sequence ID" value="KAF1002946.1"/>
    <property type="molecule type" value="Genomic_DNA"/>
</dbReference>
<keyword evidence="5" id="KW-1185">Reference proteome</keyword>
<proteinExistence type="inferred from homology"/>
<dbReference type="GO" id="GO:0051087">
    <property type="term" value="F:protein-folding chaperone binding"/>
    <property type="evidence" value="ECO:0007669"/>
    <property type="project" value="InterPro"/>
</dbReference>
<feature type="compositionally biased region" description="Basic and acidic residues" evidence="2">
    <location>
        <begin position="23"/>
        <end position="32"/>
    </location>
</feature>
<evidence type="ECO:0000313" key="4">
    <source>
        <dbReference type="EMBL" id="KAF1002946.1"/>
    </source>
</evidence>
<evidence type="ECO:0000256" key="1">
    <source>
        <dbReference type="ARBA" id="ARBA00006817"/>
    </source>
</evidence>
<evidence type="ECO:0000313" key="5">
    <source>
        <dbReference type="Proteomes" id="UP000593563"/>
    </source>
</evidence>
<feature type="domain" description="Activator of Hsp90 ATPase AHSA1-like N-terminal" evidence="3">
    <location>
        <begin position="31"/>
        <end position="149"/>
    </location>
</feature>
<dbReference type="GO" id="GO:0006457">
    <property type="term" value="P:protein folding"/>
    <property type="evidence" value="ECO:0007669"/>
    <property type="project" value="TreeGrafter"/>
</dbReference>
<dbReference type="PANTHER" id="PTHR13009:SF22">
    <property type="entry name" value="LD43819P"/>
    <property type="match status" value="1"/>
</dbReference>